<feature type="signal peptide" evidence="3">
    <location>
        <begin position="1"/>
        <end position="25"/>
    </location>
</feature>
<dbReference type="NCBIfam" id="TIGR01730">
    <property type="entry name" value="RND_mfp"/>
    <property type="match status" value="1"/>
</dbReference>
<sequence>MKPLRLISALPLLVALAACSPPATQAPVTPAVLVRSFDGAANAASVQTYTGEIRARFESERAFRVGGKMTERSVDVGALVTRGQLLARLDPQDAQLAATAARSQITAAEADAALARAELKRTEVLLAKGFVSASALDSQRATLDAAEARLQQARMQAATASNQTAYTELHADSAGVITQVFAEAGQVVSAGQAVFRIARPGERELLIYVPESRIGSIETGEAVEVRPWIAQDQPSPGIVREVSPVADSATRTYGVRISLPDGDALPLGATATALFSRAQASRLVLPLSAVTRNGDQASIWLVDGENRLNPVAVDVLAFREDGAVLRDRLPEGSRVVVAGVHKLVAGAAVRPVEEGSTPALDVRR</sequence>
<dbReference type="InterPro" id="IPR058625">
    <property type="entry name" value="MdtA-like_BSH"/>
</dbReference>
<comment type="similarity">
    <text evidence="1">Belongs to the membrane fusion protein (MFP) (TC 8.A.1) family.</text>
</comment>
<dbReference type="SUPFAM" id="SSF111369">
    <property type="entry name" value="HlyD-like secretion proteins"/>
    <property type="match status" value="1"/>
</dbReference>
<dbReference type="InterPro" id="IPR058792">
    <property type="entry name" value="Beta-barrel_RND_2"/>
</dbReference>
<keyword evidence="7" id="KW-1185">Reference proteome</keyword>
<dbReference type="KEGG" id="acom:CEW83_12175"/>
<dbReference type="Gene3D" id="2.40.420.20">
    <property type="match status" value="1"/>
</dbReference>
<dbReference type="InterPro" id="IPR006143">
    <property type="entry name" value="RND_pump_MFP"/>
</dbReference>
<name>A0A2U8GQW8_9RHOO</name>
<dbReference type="Gene3D" id="2.40.30.170">
    <property type="match status" value="1"/>
</dbReference>
<feature type="chain" id="PRO_5015895358" evidence="3">
    <location>
        <begin position="26"/>
        <end position="364"/>
    </location>
</feature>
<evidence type="ECO:0000256" key="2">
    <source>
        <dbReference type="SAM" id="Coils"/>
    </source>
</evidence>
<feature type="domain" description="Multidrug resistance protein MdtA-like barrel-sandwich hybrid" evidence="4">
    <location>
        <begin position="64"/>
        <end position="195"/>
    </location>
</feature>
<dbReference type="Gene3D" id="2.40.50.100">
    <property type="match status" value="1"/>
</dbReference>
<dbReference type="RefSeq" id="WP_108949583.1">
    <property type="nucleotide sequence ID" value="NZ_CP022187.1"/>
</dbReference>
<organism evidence="6 7">
    <name type="scientific">Parazoarcus communis</name>
    <dbReference type="NCBI Taxonomy" id="41977"/>
    <lineage>
        <taxon>Bacteria</taxon>
        <taxon>Pseudomonadati</taxon>
        <taxon>Pseudomonadota</taxon>
        <taxon>Betaproteobacteria</taxon>
        <taxon>Rhodocyclales</taxon>
        <taxon>Zoogloeaceae</taxon>
        <taxon>Parazoarcus</taxon>
    </lineage>
</organism>
<accession>A0A2U8GQW8</accession>
<protein>
    <submittedName>
        <fullName evidence="6">Efflux transporter periplasmic adaptor subunit</fullName>
    </submittedName>
</protein>
<feature type="domain" description="CusB-like beta-barrel" evidence="5">
    <location>
        <begin position="207"/>
        <end position="275"/>
    </location>
</feature>
<dbReference type="Proteomes" id="UP000244930">
    <property type="component" value="Chromosome"/>
</dbReference>
<dbReference type="AlphaFoldDB" id="A0A2U8GQW8"/>
<evidence type="ECO:0000259" key="5">
    <source>
        <dbReference type="Pfam" id="PF25954"/>
    </source>
</evidence>
<keyword evidence="3" id="KW-0732">Signal</keyword>
<evidence type="ECO:0000259" key="4">
    <source>
        <dbReference type="Pfam" id="PF25917"/>
    </source>
</evidence>
<dbReference type="Pfam" id="PF25917">
    <property type="entry name" value="BSH_RND"/>
    <property type="match status" value="1"/>
</dbReference>
<dbReference type="Pfam" id="PF25954">
    <property type="entry name" value="Beta-barrel_RND_2"/>
    <property type="match status" value="1"/>
</dbReference>
<dbReference type="EMBL" id="CP022187">
    <property type="protein sequence ID" value="AWI75880.1"/>
    <property type="molecule type" value="Genomic_DNA"/>
</dbReference>
<proteinExistence type="inferred from homology"/>
<evidence type="ECO:0000256" key="3">
    <source>
        <dbReference type="SAM" id="SignalP"/>
    </source>
</evidence>
<dbReference type="Gene3D" id="1.10.287.470">
    <property type="entry name" value="Helix hairpin bin"/>
    <property type="match status" value="1"/>
</dbReference>
<evidence type="ECO:0000256" key="1">
    <source>
        <dbReference type="ARBA" id="ARBA00009477"/>
    </source>
</evidence>
<dbReference type="PROSITE" id="PS51257">
    <property type="entry name" value="PROKAR_LIPOPROTEIN"/>
    <property type="match status" value="1"/>
</dbReference>
<dbReference type="GO" id="GO:1990281">
    <property type="term" value="C:efflux pump complex"/>
    <property type="evidence" value="ECO:0007669"/>
    <property type="project" value="TreeGrafter"/>
</dbReference>
<evidence type="ECO:0000313" key="7">
    <source>
        <dbReference type="Proteomes" id="UP000244930"/>
    </source>
</evidence>
<gene>
    <name evidence="6" type="ORF">CEW83_12175</name>
</gene>
<keyword evidence="2" id="KW-0175">Coiled coil</keyword>
<feature type="coiled-coil region" evidence="2">
    <location>
        <begin position="136"/>
        <end position="163"/>
    </location>
</feature>
<evidence type="ECO:0000313" key="6">
    <source>
        <dbReference type="EMBL" id="AWI75880.1"/>
    </source>
</evidence>
<dbReference type="PANTHER" id="PTHR30469:SF15">
    <property type="entry name" value="HLYD FAMILY OF SECRETION PROTEINS"/>
    <property type="match status" value="1"/>
</dbReference>
<reference evidence="6 7" key="1">
    <citation type="submission" date="2017-06" db="EMBL/GenBank/DDBJ databases">
        <title>Azoarcus.</title>
        <authorList>
            <person name="Woo J.-H."/>
            <person name="Kim H.-S."/>
        </authorList>
    </citation>
    <scope>NUCLEOTIDE SEQUENCE [LARGE SCALE GENOMIC DNA]</scope>
    <source>
        <strain evidence="6 7">TSPY31</strain>
    </source>
</reference>
<dbReference type="GO" id="GO:0015562">
    <property type="term" value="F:efflux transmembrane transporter activity"/>
    <property type="evidence" value="ECO:0007669"/>
    <property type="project" value="TreeGrafter"/>
</dbReference>
<dbReference type="PANTHER" id="PTHR30469">
    <property type="entry name" value="MULTIDRUG RESISTANCE PROTEIN MDTA"/>
    <property type="match status" value="1"/>
</dbReference>